<organism evidence="3 4">
    <name type="scientific">Agrilactobacillus composti DSM 18527 = JCM 14202</name>
    <dbReference type="NCBI Taxonomy" id="1423734"/>
    <lineage>
        <taxon>Bacteria</taxon>
        <taxon>Bacillati</taxon>
        <taxon>Bacillota</taxon>
        <taxon>Bacilli</taxon>
        <taxon>Lactobacillales</taxon>
        <taxon>Lactobacillaceae</taxon>
        <taxon>Agrilactobacillus</taxon>
    </lineage>
</organism>
<keyword evidence="1" id="KW-0472">Membrane</keyword>
<evidence type="ECO:0000313" key="4">
    <source>
        <dbReference type="Proteomes" id="UP000051236"/>
    </source>
</evidence>
<evidence type="ECO:0000259" key="2">
    <source>
        <dbReference type="Pfam" id="PF08241"/>
    </source>
</evidence>
<keyword evidence="4" id="KW-1185">Reference proteome</keyword>
<dbReference type="GO" id="GO:0032259">
    <property type="term" value="P:methylation"/>
    <property type="evidence" value="ECO:0007669"/>
    <property type="project" value="UniProtKB-KW"/>
</dbReference>
<dbReference type="eggNOG" id="COG2226">
    <property type="taxonomic scope" value="Bacteria"/>
</dbReference>
<dbReference type="PATRIC" id="fig|1423734.3.peg.3150"/>
<dbReference type="SUPFAM" id="SSF53335">
    <property type="entry name" value="S-adenosyl-L-methionine-dependent methyltransferases"/>
    <property type="match status" value="1"/>
</dbReference>
<dbReference type="InterPro" id="IPR029063">
    <property type="entry name" value="SAM-dependent_MTases_sf"/>
</dbReference>
<dbReference type="PANTHER" id="PTHR45277">
    <property type="entry name" value="EXPRESSED PROTEIN"/>
    <property type="match status" value="1"/>
</dbReference>
<keyword evidence="3" id="KW-0489">Methyltransferase</keyword>
<dbReference type="OrthoDB" id="43862at2"/>
<dbReference type="STRING" id="1423734.FC83_GL003101"/>
<dbReference type="EMBL" id="AZGA01000057">
    <property type="protein sequence ID" value="KRM33028.1"/>
    <property type="molecule type" value="Genomic_DNA"/>
</dbReference>
<accession>A0A0R1XWD4</accession>
<gene>
    <name evidence="3" type="ORF">FC83_GL003101</name>
</gene>
<dbReference type="Proteomes" id="UP000051236">
    <property type="component" value="Unassembled WGS sequence"/>
</dbReference>
<feature type="domain" description="Methyltransferase type 11" evidence="2">
    <location>
        <begin position="61"/>
        <end position="169"/>
    </location>
</feature>
<keyword evidence="1" id="KW-1133">Transmembrane helix</keyword>
<sequence length="216" mass="23764">MIVLACLPPFRLSPGFFLQIIAGLFLGACGLRFLQTSIAGKGKIWDTLLHKVAIDPAAQCLDVGCGNGLVMFKLAAYVPHGQILGIDIWRAKDQSHNSQANLETAIATKNLSHLLQVQTADMRQMPFEANSFDLITASLAIHNIKSQAQRRKALQEITRVLKDTGELLIVDMAYKDKEYLGILKDLGFNHFTTYSAGHDGWWGGPWAPSFVLTAAR</sequence>
<evidence type="ECO:0000256" key="1">
    <source>
        <dbReference type="SAM" id="Phobius"/>
    </source>
</evidence>
<proteinExistence type="predicted"/>
<dbReference type="PANTHER" id="PTHR45277:SF1">
    <property type="entry name" value="EXPRESSED PROTEIN"/>
    <property type="match status" value="1"/>
</dbReference>
<dbReference type="AlphaFoldDB" id="A0A0R1XWD4"/>
<evidence type="ECO:0000313" key="3">
    <source>
        <dbReference type="EMBL" id="KRM33028.1"/>
    </source>
</evidence>
<name>A0A0R1XWD4_9LACO</name>
<dbReference type="RefSeq" id="WP_052004451.1">
    <property type="nucleotide sequence ID" value="NZ_BAMK01000002.1"/>
</dbReference>
<reference evidence="3 4" key="1">
    <citation type="journal article" date="2015" name="Genome Announc.">
        <title>Expanding the biotechnology potential of lactobacilli through comparative genomics of 213 strains and associated genera.</title>
        <authorList>
            <person name="Sun Z."/>
            <person name="Harris H.M."/>
            <person name="McCann A."/>
            <person name="Guo C."/>
            <person name="Argimon S."/>
            <person name="Zhang W."/>
            <person name="Yang X."/>
            <person name="Jeffery I.B."/>
            <person name="Cooney J.C."/>
            <person name="Kagawa T.F."/>
            <person name="Liu W."/>
            <person name="Song Y."/>
            <person name="Salvetti E."/>
            <person name="Wrobel A."/>
            <person name="Rasinkangas P."/>
            <person name="Parkhill J."/>
            <person name="Rea M.C."/>
            <person name="O'Sullivan O."/>
            <person name="Ritari J."/>
            <person name="Douillard F.P."/>
            <person name="Paul Ross R."/>
            <person name="Yang R."/>
            <person name="Briner A.E."/>
            <person name="Felis G.E."/>
            <person name="de Vos W.M."/>
            <person name="Barrangou R."/>
            <person name="Klaenhammer T.R."/>
            <person name="Caufield P.W."/>
            <person name="Cui Y."/>
            <person name="Zhang H."/>
            <person name="O'Toole P.W."/>
        </authorList>
    </citation>
    <scope>NUCLEOTIDE SEQUENCE [LARGE SCALE GENOMIC DNA]</scope>
    <source>
        <strain evidence="3 4">DSM 18527</strain>
    </source>
</reference>
<dbReference type="CDD" id="cd02440">
    <property type="entry name" value="AdoMet_MTases"/>
    <property type="match status" value="1"/>
</dbReference>
<feature type="transmembrane region" description="Helical" evidence="1">
    <location>
        <begin position="16"/>
        <end position="34"/>
    </location>
</feature>
<dbReference type="Pfam" id="PF08241">
    <property type="entry name" value="Methyltransf_11"/>
    <property type="match status" value="1"/>
</dbReference>
<dbReference type="InterPro" id="IPR013216">
    <property type="entry name" value="Methyltransf_11"/>
</dbReference>
<keyword evidence="1" id="KW-0812">Transmembrane</keyword>
<dbReference type="GO" id="GO:0008757">
    <property type="term" value="F:S-adenosylmethionine-dependent methyltransferase activity"/>
    <property type="evidence" value="ECO:0007669"/>
    <property type="project" value="InterPro"/>
</dbReference>
<dbReference type="Gene3D" id="3.40.50.150">
    <property type="entry name" value="Vaccinia Virus protein VP39"/>
    <property type="match status" value="1"/>
</dbReference>
<protein>
    <submittedName>
        <fullName evidence="3">SAM-dependent methyltransferase</fullName>
    </submittedName>
</protein>
<keyword evidence="3" id="KW-0808">Transferase</keyword>
<comment type="caution">
    <text evidence="3">The sequence shown here is derived from an EMBL/GenBank/DDBJ whole genome shotgun (WGS) entry which is preliminary data.</text>
</comment>